<feature type="domain" description="PAC" evidence="10">
    <location>
        <begin position="122"/>
        <end position="172"/>
    </location>
</feature>
<evidence type="ECO:0000313" key="11">
    <source>
        <dbReference type="EMBL" id="MDO6453509.1"/>
    </source>
</evidence>
<dbReference type="Gene3D" id="1.10.287.130">
    <property type="match status" value="1"/>
</dbReference>
<dbReference type="SUPFAM" id="SSF55874">
    <property type="entry name" value="ATPase domain of HSP90 chaperone/DNA topoisomerase II/histidine kinase"/>
    <property type="match status" value="1"/>
</dbReference>
<dbReference type="PROSITE" id="PS50109">
    <property type="entry name" value="HIS_KIN"/>
    <property type="match status" value="1"/>
</dbReference>
<dbReference type="InterPro" id="IPR000700">
    <property type="entry name" value="PAS-assoc_C"/>
</dbReference>
<dbReference type="NCBIfam" id="TIGR00229">
    <property type="entry name" value="sensory_box"/>
    <property type="match status" value="1"/>
</dbReference>
<keyword evidence="4" id="KW-0808">Transferase</keyword>
<dbReference type="CDD" id="cd00130">
    <property type="entry name" value="PAS"/>
    <property type="match status" value="1"/>
</dbReference>
<dbReference type="GO" id="GO:0000155">
    <property type="term" value="F:phosphorelay sensor kinase activity"/>
    <property type="evidence" value="ECO:0007669"/>
    <property type="project" value="InterPro"/>
</dbReference>
<feature type="modified residue" description="4-aspartylphosphate" evidence="6">
    <location>
        <position position="515"/>
    </location>
</feature>
<evidence type="ECO:0000259" key="10">
    <source>
        <dbReference type="PROSITE" id="PS50113"/>
    </source>
</evidence>
<dbReference type="SUPFAM" id="SSF55785">
    <property type="entry name" value="PYP-like sensor domain (PAS domain)"/>
    <property type="match status" value="1"/>
</dbReference>
<dbReference type="InterPro" id="IPR003661">
    <property type="entry name" value="HisK_dim/P_dom"/>
</dbReference>
<dbReference type="SUPFAM" id="SSF47384">
    <property type="entry name" value="Homodimeric domain of signal transducing histidine kinase"/>
    <property type="match status" value="1"/>
</dbReference>
<feature type="domain" description="PAS" evidence="9">
    <location>
        <begin position="47"/>
        <end position="88"/>
    </location>
</feature>
<accession>A0AAW7XGV3</accession>
<gene>
    <name evidence="11" type="ORF">Q4490_08025</name>
</gene>
<dbReference type="PROSITE" id="PS50110">
    <property type="entry name" value="RESPONSE_REGULATORY"/>
    <property type="match status" value="1"/>
</dbReference>
<dbReference type="Proteomes" id="UP001169862">
    <property type="component" value="Unassembled WGS sequence"/>
</dbReference>
<dbReference type="Gene3D" id="3.40.50.2300">
    <property type="match status" value="1"/>
</dbReference>
<feature type="domain" description="Response regulatory" evidence="8">
    <location>
        <begin position="464"/>
        <end position="580"/>
    </location>
</feature>
<dbReference type="Pfam" id="PF00072">
    <property type="entry name" value="Response_reg"/>
    <property type="match status" value="1"/>
</dbReference>
<evidence type="ECO:0000256" key="4">
    <source>
        <dbReference type="ARBA" id="ARBA00022679"/>
    </source>
</evidence>
<dbReference type="InterPro" id="IPR035965">
    <property type="entry name" value="PAS-like_dom_sf"/>
</dbReference>
<dbReference type="InterPro" id="IPR000014">
    <property type="entry name" value="PAS"/>
</dbReference>
<dbReference type="InterPro" id="IPR005467">
    <property type="entry name" value="His_kinase_dom"/>
</dbReference>
<dbReference type="Gene3D" id="3.30.450.20">
    <property type="entry name" value="PAS domain"/>
    <property type="match status" value="1"/>
</dbReference>
<evidence type="ECO:0000256" key="3">
    <source>
        <dbReference type="ARBA" id="ARBA00022553"/>
    </source>
</evidence>
<keyword evidence="3 6" id="KW-0597">Phosphoprotein</keyword>
<evidence type="ECO:0000256" key="5">
    <source>
        <dbReference type="ARBA" id="ARBA00022777"/>
    </source>
</evidence>
<name>A0AAW7XGV3_9GAMM</name>
<dbReference type="InterPro" id="IPR036890">
    <property type="entry name" value="HATPase_C_sf"/>
</dbReference>
<dbReference type="SMART" id="SM00388">
    <property type="entry name" value="HisKA"/>
    <property type="match status" value="1"/>
</dbReference>
<dbReference type="PROSITE" id="PS50112">
    <property type="entry name" value="PAS"/>
    <property type="match status" value="1"/>
</dbReference>
<dbReference type="FunFam" id="3.30.565.10:FF:000049">
    <property type="entry name" value="Two-component sensor histidine kinase"/>
    <property type="match status" value="1"/>
</dbReference>
<dbReference type="GO" id="GO:0009927">
    <property type="term" value="F:histidine phosphotransfer kinase activity"/>
    <property type="evidence" value="ECO:0007669"/>
    <property type="project" value="TreeGrafter"/>
</dbReference>
<evidence type="ECO:0000259" key="8">
    <source>
        <dbReference type="PROSITE" id="PS50110"/>
    </source>
</evidence>
<dbReference type="Pfam" id="PF13426">
    <property type="entry name" value="PAS_9"/>
    <property type="match status" value="1"/>
</dbReference>
<evidence type="ECO:0000313" key="12">
    <source>
        <dbReference type="Proteomes" id="UP001169862"/>
    </source>
</evidence>
<evidence type="ECO:0000259" key="9">
    <source>
        <dbReference type="PROSITE" id="PS50112"/>
    </source>
</evidence>
<dbReference type="InterPro" id="IPR036097">
    <property type="entry name" value="HisK_dim/P_sf"/>
</dbReference>
<comment type="caution">
    <text evidence="11">The sequence shown here is derived from an EMBL/GenBank/DDBJ whole genome shotgun (WGS) entry which is preliminary data.</text>
</comment>
<protein>
    <recommendedName>
        <fullName evidence="2">histidine kinase</fullName>
        <ecNumber evidence="2">2.7.13.3</ecNumber>
    </recommendedName>
</protein>
<feature type="domain" description="Histidine kinase" evidence="7">
    <location>
        <begin position="229"/>
        <end position="442"/>
    </location>
</feature>
<evidence type="ECO:0000256" key="6">
    <source>
        <dbReference type="PROSITE-ProRule" id="PRU00169"/>
    </source>
</evidence>
<dbReference type="EC" id="2.7.13.3" evidence="2"/>
<evidence type="ECO:0000256" key="1">
    <source>
        <dbReference type="ARBA" id="ARBA00000085"/>
    </source>
</evidence>
<organism evidence="11 12">
    <name type="scientific">Neptunomonas phycophila</name>
    <dbReference type="NCBI Taxonomy" id="1572645"/>
    <lineage>
        <taxon>Bacteria</taxon>
        <taxon>Pseudomonadati</taxon>
        <taxon>Pseudomonadota</taxon>
        <taxon>Gammaproteobacteria</taxon>
        <taxon>Oceanospirillales</taxon>
        <taxon>Oceanospirillaceae</taxon>
        <taxon>Neptunomonas</taxon>
    </lineage>
</organism>
<dbReference type="Pfam" id="PF00512">
    <property type="entry name" value="HisKA"/>
    <property type="match status" value="1"/>
</dbReference>
<dbReference type="SMART" id="SM00448">
    <property type="entry name" value="REC"/>
    <property type="match status" value="1"/>
</dbReference>
<dbReference type="InterPro" id="IPR011006">
    <property type="entry name" value="CheY-like_superfamily"/>
</dbReference>
<dbReference type="EMBL" id="JAUOPG010000004">
    <property type="protein sequence ID" value="MDO6453509.1"/>
    <property type="molecule type" value="Genomic_DNA"/>
</dbReference>
<dbReference type="InterPro" id="IPR004358">
    <property type="entry name" value="Sig_transdc_His_kin-like_C"/>
</dbReference>
<dbReference type="PANTHER" id="PTHR43047">
    <property type="entry name" value="TWO-COMPONENT HISTIDINE PROTEIN KINASE"/>
    <property type="match status" value="1"/>
</dbReference>
<reference evidence="11" key="1">
    <citation type="submission" date="2023-07" db="EMBL/GenBank/DDBJ databases">
        <title>Genome content predicts the carbon catabolic preferences of heterotrophic bacteria.</title>
        <authorList>
            <person name="Gralka M."/>
        </authorList>
    </citation>
    <scope>NUCLEOTIDE SEQUENCE</scope>
    <source>
        <strain evidence="11">I2M16</strain>
    </source>
</reference>
<dbReference type="PROSITE" id="PS50113">
    <property type="entry name" value="PAC"/>
    <property type="match status" value="1"/>
</dbReference>
<dbReference type="Gene3D" id="3.30.565.10">
    <property type="entry name" value="Histidine kinase-like ATPase, C-terminal domain"/>
    <property type="match status" value="1"/>
</dbReference>
<proteinExistence type="predicted"/>
<dbReference type="SUPFAM" id="SSF52172">
    <property type="entry name" value="CheY-like"/>
    <property type="match status" value="1"/>
</dbReference>
<evidence type="ECO:0000259" key="7">
    <source>
        <dbReference type="PROSITE" id="PS50109"/>
    </source>
</evidence>
<dbReference type="InterPro" id="IPR001789">
    <property type="entry name" value="Sig_transdc_resp-reg_receiver"/>
</dbReference>
<dbReference type="PANTHER" id="PTHR43047:SF9">
    <property type="entry name" value="HISTIDINE KINASE"/>
    <property type="match status" value="1"/>
</dbReference>
<dbReference type="RefSeq" id="WP_303549797.1">
    <property type="nucleotide sequence ID" value="NZ_JAUOPG010000004.1"/>
</dbReference>
<dbReference type="CDD" id="cd00082">
    <property type="entry name" value="HisKA"/>
    <property type="match status" value="1"/>
</dbReference>
<dbReference type="InterPro" id="IPR003594">
    <property type="entry name" value="HATPase_dom"/>
</dbReference>
<dbReference type="NCBIfam" id="NF041832">
    <property type="entry name" value="near_NosP_CTERM"/>
    <property type="match status" value="1"/>
</dbReference>
<dbReference type="Pfam" id="PF02518">
    <property type="entry name" value="HATPase_c"/>
    <property type="match status" value="1"/>
</dbReference>
<dbReference type="SMART" id="SM00387">
    <property type="entry name" value="HATPase_c"/>
    <property type="match status" value="1"/>
</dbReference>
<sequence length="586" mass="65422">MSKWSMKKRYDEHKPATVEELMGLGNHSARKNYYSELSQKLDELEAERNRYKWIFDNALHGIFQADMKGRIRIANPAMARICGYASDSELTQRVEFLGNDLFFQSLDFHILLERLKRDGKVFRYETRLVRADGETIYVSMNVLLKEEVSDTTFEAFVQDITERVNDQMRLRKLNEELEARVLARTEALESVNAQLRDEIAERSLVQHALQEAKEQAVAANQSKDKYLAAASHDLLQPMNAARLLVSTLRERSLATDDQHLVERIHVALDSAEELLTDLLDISKLDQNAVQADCCDFHIAQLFNTLSTEFQAVAEQSNLQLRVKDSDVMVYSDARLLMRILRNFVSNALRYTDTGGVLVAARKRSGELSIEVWDTGDGIPSDAMSDIFREFNQLSQHRNGERKGVGLGLAIVERISRVLNHKVSVQSVPSRGSVFRVSVPLSDAKPAAMKARPAPVAAGRFSGEAVLVVDNEPEILMSMAALLTQWGLTAYTAESAQAAIELLDDEGVVPRATLLDFHLNDNATALDALADLDESFGRLPTALITAERHDPDLKILRSGGVQVLNKPVKPGKLRALLAHMLTVSTAG</sequence>
<dbReference type="FunFam" id="1.10.287.130:FF:000081">
    <property type="entry name" value="Hybrid sensor histidine kinase/response regulator"/>
    <property type="match status" value="1"/>
</dbReference>
<dbReference type="PRINTS" id="PR00344">
    <property type="entry name" value="BCTRLSENSOR"/>
</dbReference>
<dbReference type="AlphaFoldDB" id="A0AAW7XGV3"/>
<dbReference type="GO" id="GO:0005886">
    <property type="term" value="C:plasma membrane"/>
    <property type="evidence" value="ECO:0007669"/>
    <property type="project" value="TreeGrafter"/>
</dbReference>
<comment type="catalytic activity">
    <reaction evidence="1">
        <text>ATP + protein L-histidine = ADP + protein N-phospho-L-histidine.</text>
        <dbReference type="EC" id="2.7.13.3"/>
    </reaction>
</comment>
<evidence type="ECO:0000256" key="2">
    <source>
        <dbReference type="ARBA" id="ARBA00012438"/>
    </source>
</evidence>
<keyword evidence="5 11" id="KW-0418">Kinase</keyword>